<proteinExistence type="predicted"/>
<evidence type="ECO:0000313" key="1">
    <source>
        <dbReference type="EMBL" id="CAF3402341.1"/>
    </source>
</evidence>
<comment type="caution">
    <text evidence="2">The sequence shown here is derived from an EMBL/GenBank/DDBJ whole genome shotgun (WGS) entry which is preliminary data.</text>
</comment>
<dbReference type="Proteomes" id="UP000663838">
    <property type="component" value="Unassembled WGS sequence"/>
</dbReference>
<dbReference type="Proteomes" id="UP000663865">
    <property type="component" value="Unassembled WGS sequence"/>
</dbReference>
<accession>A0A821Q2T0</accession>
<name>A0A821Q2T0_9BILA</name>
<dbReference type="EMBL" id="CAJNYV010001078">
    <property type="protein sequence ID" value="CAF3402341.1"/>
    <property type="molecule type" value="Genomic_DNA"/>
</dbReference>
<dbReference type="EMBL" id="CAJOBS010002469">
    <property type="protein sequence ID" value="CAF4817030.1"/>
    <property type="molecule type" value="Genomic_DNA"/>
</dbReference>
<dbReference type="AlphaFoldDB" id="A0A821Q2T0"/>
<sequence length="168" mass="19351">MAEVASVIGILKTGKAVHDFMKTITNQDLNMKVEWPNPPNKTIRMTYEETWAQWFGRQASRAAGVPDSPCPVYAEYADSPPNKFKVIEIVCNNIDFLTQFASRYHGDNYLDQKEVINYLKYQAQWYGKVSSIVTIFREYERCVIIDIGGMCSTPSCHIREYKLTYTLN</sequence>
<gene>
    <name evidence="1" type="ORF">KIK155_LOCUS8241</name>
    <name evidence="2" type="ORF">TOA249_LOCUS24348</name>
</gene>
<organism evidence="2 3">
    <name type="scientific">Rotaria socialis</name>
    <dbReference type="NCBI Taxonomy" id="392032"/>
    <lineage>
        <taxon>Eukaryota</taxon>
        <taxon>Metazoa</taxon>
        <taxon>Spiralia</taxon>
        <taxon>Gnathifera</taxon>
        <taxon>Rotifera</taxon>
        <taxon>Eurotatoria</taxon>
        <taxon>Bdelloidea</taxon>
        <taxon>Philodinida</taxon>
        <taxon>Philodinidae</taxon>
        <taxon>Rotaria</taxon>
    </lineage>
</organism>
<evidence type="ECO:0000313" key="3">
    <source>
        <dbReference type="Proteomes" id="UP000663838"/>
    </source>
</evidence>
<evidence type="ECO:0000313" key="2">
    <source>
        <dbReference type="EMBL" id="CAF4817030.1"/>
    </source>
</evidence>
<reference evidence="2" key="1">
    <citation type="submission" date="2021-02" db="EMBL/GenBank/DDBJ databases">
        <authorList>
            <person name="Nowell W R."/>
        </authorList>
    </citation>
    <scope>NUCLEOTIDE SEQUENCE</scope>
</reference>
<protein>
    <submittedName>
        <fullName evidence="2">Uncharacterized protein</fullName>
    </submittedName>
</protein>